<dbReference type="InterPro" id="IPR055259">
    <property type="entry name" value="YkvP/CgeB_Glyco_trans-like"/>
</dbReference>
<dbReference type="HOGENOM" id="CLU_070309_0_0_9"/>
<organism evidence="2 3">
    <name type="scientific">Selenomonas sputigena (strain ATCC 35185 / DSM 20758 / CCUG 44933 / VPI D19B-28)</name>
    <dbReference type="NCBI Taxonomy" id="546271"/>
    <lineage>
        <taxon>Bacteria</taxon>
        <taxon>Bacillati</taxon>
        <taxon>Bacillota</taxon>
        <taxon>Negativicutes</taxon>
        <taxon>Selenomonadales</taxon>
        <taxon>Selenomonadaceae</taxon>
        <taxon>Selenomonas</taxon>
    </lineage>
</organism>
<dbReference type="SUPFAM" id="SSF53756">
    <property type="entry name" value="UDP-Glycosyltransferase/glycogen phosphorylase"/>
    <property type="match status" value="1"/>
</dbReference>
<name>F4EYG1_SELS3</name>
<evidence type="ECO:0000259" key="1">
    <source>
        <dbReference type="Pfam" id="PF13524"/>
    </source>
</evidence>
<dbReference type="EMBL" id="CP002637">
    <property type="protein sequence ID" value="AEB99368.1"/>
    <property type="molecule type" value="Genomic_DNA"/>
</dbReference>
<evidence type="ECO:0000313" key="3">
    <source>
        <dbReference type="Proteomes" id="UP000011124"/>
    </source>
</evidence>
<keyword evidence="3" id="KW-1185">Reference proteome</keyword>
<dbReference type="Gene3D" id="3.40.50.2000">
    <property type="entry name" value="Glycogen Phosphorylase B"/>
    <property type="match status" value="1"/>
</dbReference>
<dbReference type="AlphaFoldDB" id="F4EYG1"/>
<gene>
    <name evidence="2" type="ordered locus">Selsp_0396</name>
</gene>
<proteinExistence type="predicted"/>
<reference evidence="2 3" key="1">
    <citation type="submission" date="2011-04" db="EMBL/GenBank/DDBJ databases">
        <title>The complete genome of Selenomonas sputigena DSM 20758.</title>
        <authorList>
            <consortium name="US DOE Joint Genome Institute (JGI-PGF)"/>
            <person name="Lucas S."/>
            <person name="Copeland A."/>
            <person name="Lapidus A."/>
            <person name="Bruce D."/>
            <person name="Goodwin L."/>
            <person name="Pitluck S."/>
            <person name="Peters L."/>
            <person name="Kyrpides N."/>
            <person name="Mavromatis K."/>
            <person name="Ivanova N."/>
            <person name="Ovchinnikova G."/>
            <person name="Teshima H."/>
            <person name="Detter J.C."/>
            <person name="Tapia R."/>
            <person name="Han C."/>
            <person name="Land M."/>
            <person name="Hauser L."/>
            <person name="Markowitz V."/>
            <person name="Cheng J.-F."/>
            <person name="Hugenholtz P."/>
            <person name="Woyke T."/>
            <person name="Wu D."/>
            <person name="Gronow S."/>
            <person name="Wellnitz S."/>
            <person name="Schneider S."/>
            <person name="Klenk H.-P."/>
            <person name="Eisen J.A."/>
        </authorList>
    </citation>
    <scope>NUCLEOTIDE SEQUENCE [LARGE SCALE GENOMIC DNA]</scope>
    <source>
        <strain evidence="3">ATCC 35185 / DSM 20758 / VPI D19B-28</strain>
    </source>
</reference>
<dbReference type="RefSeq" id="WP_013740567.1">
    <property type="nucleotide sequence ID" value="NC_015437.1"/>
</dbReference>
<protein>
    <recommendedName>
        <fullName evidence="1">Spore protein YkvP/CgeB glycosyl transferase-like domain-containing protein</fullName>
    </recommendedName>
</protein>
<feature type="domain" description="Spore protein YkvP/CgeB glycosyl transferase-like" evidence="1">
    <location>
        <begin position="192"/>
        <end position="325"/>
    </location>
</feature>
<sequence>MKILILAPPYLSHSSGVSSAFQKIGYRTQLFYCNEFYLDCSYWERKLYKLGYKAAKKRYEYTQCSRLRFCYDNFQPDYILVLSGLYLDECLLSYLESLHIPKFLWTWDGINRFPFFSKIIPHFSHIFCFESKDVPFIQKTYSISSTYCPLGYDENAYFFEETIKDIDISFVGIPLPNRTTILDATAKYSQEHHLTMLIAGPWYDRKYFWKKWQYQKRHPKLFPYLLNHRISSNETANIYRRSKICLNIGAIEHLGLNPRTFEILATGSFQLTDHIYKKDIDDGILQADSTISFLDEYDLLEKIEYYLYHEELRRELAQKGYKDAVPHTSIRSFVQSRICPEMDKF</sequence>
<dbReference type="KEGG" id="ssg:Selsp_0396"/>
<dbReference type="Pfam" id="PF13524">
    <property type="entry name" value="Glyco_trans_1_2"/>
    <property type="match status" value="1"/>
</dbReference>
<dbReference type="Proteomes" id="UP000011124">
    <property type="component" value="Chromosome"/>
</dbReference>
<accession>F4EYG1</accession>
<evidence type="ECO:0000313" key="2">
    <source>
        <dbReference type="EMBL" id="AEB99368.1"/>
    </source>
</evidence>